<feature type="transmembrane region" description="Helical" evidence="13">
    <location>
        <begin position="61"/>
        <end position="86"/>
    </location>
</feature>
<evidence type="ECO:0000256" key="7">
    <source>
        <dbReference type="ARBA" id="ARBA00022958"/>
    </source>
</evidence>
<keyword evidence="11 12" id="KW-0407">Ion channel</keyword>
<feature type="domain" description="Potassium channel" evidence="14">
    <location>
        <begin position="125"/>
        <end position="199"/>
    </location>
</feature>
<keyword evidence="5 12" id="KW-0812">Transmembrane</keyword>
<evidence type="ECO:0000256" key="3">
    <source>
        <dbReference type="ARBA" id="ARBA00022448"/>
    </source>
</evidence>
<evidence type="ECO:0000256" key="4">
    <source>
        <dbReference type="ARBA" id="ARBA00022538"/>
    </source>
</evidence>
<dbReference type="InterPro" id="IPR013099">
    <property type="entry name" value="K_chnl_dom"/>
</dbReference>
<feature type="transmembrane region" description="Helical" evidence="13">
    <location>
        <begin position="145"/>
        <end position="164"/>
    </location>
</feature>
<dbReference type="PRINTS" id="PR01095">
    <property type="entry name" value="TASKCHANNEL"/>
</dbReference>
<dbReference type="Proteomes" id="UP000274131">
    <property type="component" value="Unassembled WGS sequence"/>
</dbReference>
<dbReference type="PANTHER" id="PTHR11003:SF291">
    <property type="entry name" value="IP11374P"/>
    <property type="match status" value="1"/>
</dbReference>
<keyword evidence="16" id="KW-1185">Reference proteome</keyword>
<dbReference type="GO" id="GO:0030322">
    <property type="term" value="P:stabilization of membrane potential"/>
    <property type="evidence" value="ECO:0007669"/>
    <property type="project" value="TreeGrafter"/>
</dbReference>
<dbReference type="EMBL" id="UXUI01008312">
    <property type="protein sequence ID" value="VDD91165.1"/>
    <property type="molecule type" value="Genomic_DNA"/>
</dbReference>
<reference evidence="17" key="1">
    <citation type="submission" date="2017-02" db="UniProtKB">
        <authorList>
            <consortium name="WormBaseParasite"/>
        </authorList>
    </citation>
    <scope>IDENTIFICATION</scope>
</reference>
<keyword evidence="3 12" id="KW-0813">Transport</keyword>
<evidence type="ECO:0000313" key="15">
    <source>
        <dbReference type="EMBL" id="VDD91165.1"/>
    </source>
</evidence>
<feature type="transmembrane region" description="Helical" evidence="13">
    <location>
        <begin position="219"/>
        <end position="237"/>
    </location>
</feature>
<feature type="transmembrane region" description="Helical" evidence="13">
    <location>
        <begin position="176"/>
        <end position="199"/>
    </location>
</feature>
<reference evidence="15 16" key="2">
    <citation type="submission" date="2018-10" db="EMBL/GenBank/DDBJ databases">
        <authorList>
            <consortium name="Pathogen Informatics"/>
        </authorList>
    </citation>
    <scope>NUCLEOTIDE SEQUENCE [LARGE SCALE GENOMIC DNA]</scope>
</reference>
<comment type="subcellular location">
    <subcellularLocation>
        <location evidence="1">Membrane</location>
        <topology evidence="1">Multi-pass membrane protein</topology>
    </subcellularLocation>
</comment>
<evidence type="ECO:0000256" key="8">
    <source>
        <dbReference type="ARBA" id="ARBA00022989"/>
    </source>
</evidence>
<evidence type="ECO:0000256" key="6">
    <source>
        <dbReference type="ARBA" id="ARBA00022826"/>
    </source>
</evidence>
<proteinExistence type="inferred from homology"/>
<feature type="transmembrane region" description="Helical" evidence="13">
    <location>
        <begin position="107"/>
        <end position="133"/>
    </location>
</feature>
<evidence type="ECO:0000259" key="14">
    <source>
        <dbReference type="Pfam" id="PF07885"/>
    </source>
</evidence>
<accession>A0A0N4V7N5</accession>
<dbReference type="SUPFAM" id="SSF81324">
    <property type="entry name" value="Voltage-gated potassium channels"/>
    <property type="match status" value="2"/>
</dbReference>
<dbReference type="GO" id="GO:0015271">
    <property type="term" value="F:outward rectifier potassium channel activity"/>
    <property type="evidence" value="ECO:0007669"/>
    <property type="project" value="TreeGrafter"/>
</dbReference>
<evidence type="ECO:0000256" key="9">
    <source>
        <dbReference type="ARBA" id="ARBA00023065"/>
    </source>
</evidence>
<dbReference type="WBParaSite" id="EVEC_0000630501-mRNA-1">
    <property type="protein sequence ID" value="EVEC_0000630501-mRNA-1"/>
    <property type="gene ID" value="EVEC_0000630501"/>
</dbReference>
<keyword evidence="10 13" id="KW-0472">Membrane</keyword>
<dbReference type="Pfam" id="PF07885">
    <property type="entry name" value="Ion_trans_2"/>
    <property type="match status" value="2"/>
</dbReference>
<protein>
    <submittedName>
        <fullName evidence="17">Two pore potassium channel protein sup-9</fullName>
    </submittedName>
</protein>
<keyword evidence="7" id="KW-0630">Potassium</keyword>
<dbReference type="GO" id="GO:0005886">
    <property type="term" value="C:plasma membrane"/>
    <property type="evidence" value="ECO:0007669"/>
    <property type="project" value="TreeGrafter"/>
</dbReference>
<evidence type="ECO:0000256" key="10">
    <source>
        <dbReference type="ARBA" id="ARBA00023136"/>
    </source>
</evidence>
<evidence type="ECO:0000256" key="5">
    <source>
        <dbReference type="ARBA" id="ARBA00022692"/>
    </source>
</evidence>
<feature type="transmembrane region" description="Helical" evidence="13">
    <location>
        <begin position="35"/>
        <end position="55"/>
    </location>
</feature>
<keyword evidence="8 13" id="KW-1133">Transmembrane helix</keyword>
<keyword evidence="9 12" id="KW-0406">Ion transport</keyword>
<dbReference type="PRINTS" id="PR01333">
    <property type="entry name" value="2POREKCHANEL"/>
</dbReference>
<dbReference type="GO" id="GO:0022841">
    <property type="term" value="F:potassium ion leak channel activity"/>
    <property type="evidence" value="ECO:0007669"/>
    <property type="project" value="TreeGrafter"/>
</dbReference>
<name>A0A0N4V7N5_ENTVE</name>
<sequence>MRDKLRQKYNITQTDYDMLEAIIVKSIPHKAGHQWKFSGAFYFAMTVITTIGYGHSTPTTIGGKIFCMFYAIAGIPLGLVMFQSIGERINTFAAMLMKNYRRSMNKPANVTHIDLIIVTFGSGSFIIATGAYVFHSYEKWSYFDSIYYCFTTLTTIGFGDFVAMQTDNALQGTPEYVLFSLIFIVVGLTMVSASINLLVLKFFTLNTEDEKRDEQEAQLAARGLPICFFLFVVYLALKQSVHF</sequence>
<dbReference type="InterPro" id="IPR003280">
    <property type="entry name" value="2pore_dom_K_chnl"/>
</dbReference>
<feature type="domain" description="Potassium channel" evidence="14">
    <location>
        <begin position="27"/>
        <end position="89"/>
    </location>
</feature>
<keyword evidence="4" id="KW-0633">Potassium transport</keyword>
<dbReference type="InterPro" id="IPR003092">
    <property type="entry name" value="2pore_dom_K_chnl_TASK"/>
</dbReference>
<evidence type="ECO:0000256" key="13">
    <source>
        <dbReference type="SAM" id="Phobius"/>
    </source>
</evidence>
<evidence type="ECO:0000256" key="2">
    <source>
        <dbReference type="ARBA" id="ARBA00006666"/>
    </source>
</evidence>
<dbReference type="Gene3D" id="1.10.287.70">
    <property type="match status" value="1"/>
</dbReference>
<evidence type="ECO:0000256" key="11">
    <source>
        <dbReference type="ARBA" id="ARBA00023303"/>
    </source>
</evidence>
<dbReference type="OrthoDB" id="297496at2759"/>
<dbReference type="STRING" id="51028.A0A0N4V7N5"/>
<evidence type="ECO:0000313" key="17">
    <source>
        <dbReference type="WBParaSite" id="EVEC_0000630501-mRNA-1"/>
    </source>
</evidence>
<keyword evidence="6" id="KW-0631">Potassium channel</keyword>
<evidence type="ECO:0000256" key="12">
    <source>
        <dbReference type="RuleBase" id="RU003857"/>
    </source>
</evidence>
<dbReference type="AlphaFoldDB" id="A0A0N4V7N5"/>
<evidence type="ECO:0000313" key="16">
    <source>
        <dbReference type="Proteomes" id="UP000274131"/>
    </source>
</evidence>
<comment type="similarity">
    <text evidence="2 12">Belongs to the two pore domain potassium channel (TC 1.A.1.8) family.</text>
</comment>
<dbReference type="PANTHER" id="PTHR11003">
    <property type="entry name" value="POTASSIUM CHANNEL, SUBFAMILY K"/>
    <property type="match status" value="1"/>
</dbReference>
<gene>
    <name evidence="15" type="ORF">EVEC_LOCUS5916</name>
</gene>
<evidence type="ECO:0000256" key="1">
    <source>
        <dbReference type="ARBA" id="ARBA00004141"/>
    </source>
</evidence>
<organism evidence="17">
    <name type="scientific">Enterobius vermicularis</name>
    <name type="common">Human pinworm</name>
    <dbReference type="NCBI Taxonomy" id="51028"/>
    <lineage>
        <taxon>Eukaryota</taxon>
        <taxon>Metazoa</taxon>
        <taxon>Ecdysozoa</taxon>
        <taxon>Nematoda</taxon>
        <taxon>Chromadorea</taxon>
        <taxon>Rhabditida</taxon>
        <taxon>Spirurina</taxon>
        <taxon>Oxyuridomorpha</taxon>
        <taxon>Oxyuroidea</taxon>
        <taxon>Oxyuridae</taxon>
        <taxon>Enterobius</taxon>
    </lineage>
</organism>